<evidence type="ECO:0000259" key="1">
    <source>
        <dbReference type="PROSITE" id="PS51186"/>
    </source>
</evidence>
<name>A0A1M6FXL6_9FIRM</name>
<dbReference type="PANTHER" id="PTHR43415:SF3">
    <property type="entry name" value="GNAT-FAMILY ACETYLTRANSFERASE"/>
    <property type="match status" value="1"/>
</dbReference>
<dbReference type="OrthoDB" id="9795206at2"/>
<keyword evidence="2" id="KW-0808">Transferase</keyword>
<dbReference type="Proteomes" id="UP000184442">
    <property type="component" value="Unassembled WGS sequence"/>
</dbReference>
<protein>
    <submittedName>
        <fullName evidence="2">Protein N-acetyltransferase, RimJ/RimL family</fullName>
    </submittedName>
</protein>
<gene>
    <name evidence="2" type="ORF">SAMN02745176_02154</name>
</gene>
<accession>A0A1M6FXL6</accession>
<dbReference type="Pfam" id="PF13302">
    <property type="entry name" value="Acetyltransf_3"/>
    <property type="match status" value="1"/>
</dbReference>
<dbReference type="GO" id="GO:0016747">
    <property type="term" value="F:acyltransferase activity, transferring groups other than amino-acyl groups"/>
    <property type="evidence" value="ECO:0007669"/>
    <property type="project" value="InterPro"/>
</dbReference>
<dbReference type="SUPFAM" id="SSF55729">
    <property type="entry name" value="Acyl-CoA N-acyltransferases (Nat)"/>
    <property type="match status" value="1"/>
</dbReference>
<dbReference type="EMBL" id="FQZS01000013">
    <property type="protein sequence ID" value="SHJ02402.1"/>
    <property type="molecule type" value="Genomic_DNA"/>
</dbReference>
<dbReference type="Gene3D" id="3.40.630.30">
    <property type="match status" value="1"/>
</dbReference>
<dbReference type="STRING" id="1122184.SAMN02745176_02154"/>
<feature type="domain" description="N-acetyltransferase" evidence="1">
    <location>
        <begin position="134"/>
        <end position="293"/>
    </location>
</feature>
<dbReference type="InterPro" id="IPR016181">
    <property type="entry name" value="Acyl_CoA_acyltransferase"/>
</dbReference>
<sequence>MSALRSNYIKTFADEISHLYYIFFKRYPVFKLFISNILFHSSGNFGLSIVENDVIIGNYTIYNTNEGNIVKEGLDNKVSVRFKVQKSIFDDVMNNKSLYASKPYKLLKFVPALLSSVQIVKKRSVEKYLRGNKVILRQGCEKDLFYLHNWYNDKELNKLAGWTEGKIGTAQLRMNLLKGFGYDPMNLIIETIDGGKPIGTIQLYDFNETDQSCKLGIRIGDRDYWGKGYGEDAIKALLRYAFYELDIFRVSLKLYEYNERASRCYLKCGFKYEGRTRKSAYIDGKFYDEILMGALKSEFISQFDKD</sequence>
<dbReference type="PROSITE" id="PS51186">
    <property type="entry name" value="GNAT"/>
    <property type="match status" value="1"/>
</dbReference>
<evidence type="ECO:0000313" key="3">
    <source>
        <dbReference type="Proteomes" id="UP000184442"/>
    </source>
</evidence>
<evidence type="ECO:0000313" key="2">
    <source>
        <dbReference type="EMBL" id="SHJ02402.1"/>
    </source>
</evidence>
<reference evidence="2 3" key="1">
    <citation type="submission" date="2016-11" db="EMBL/GenBank/DDBJ databases">
        <authorList>
            <person name="Jaros S."/>
            <person name="Januszkiewicz K."/>
            <person name="Wedrychowicz H."/>
        </authorList>
    </citation>
    <scope>NUCLEOTIDE SEQUENCE [LARGE SCALE GENOMIC DNA]</scope>
    <source>
        <strain evidence="2 3">DSM 19022</strain>
    </source>
</reference>
<organism evidence="2 3">
    <name type="scientific">Lutispora thermophila DSM 19022</name>
    <dbReference type="NCBI Taxonomy" id="1122184"/>
    <lineage>
        <taxon>Bacteria</taxon>
        <taxon>Bacillati</taxon>
        <taxon>Bacillota</taxon>
        <taxon>Clostridia</taxon>
        <taxon>Lutisporales</taxon>
        <taxon>Lutisporaceae</taxon>
        <taxon>Lutispora</taxon>
    </lineage>
</organism>
<dbReference type="PANTHER" id="PTHR43415">
    <property type="entry name" value="SPERMIDINE N(1)-ACETYLTRANSFERASE"/>
    <property type="match status" value="1"/>
</dbReference>
<dbReference type="CDD" id="cd04301">
    <property type="entry name" value="NAT_SF"/>
    <property type="match status" value="1"/>
</dbReference>
<dbReference type="RefSeq" id="WP_084524506.1">
    <property type="nucleotide sequence ID" value="NZ_FQZS01000013.1"/>
</dbReference>
<keyword evidence="3" id="KW-1185">Reference proteome</keyword>
<proteinExistence type="predicted"/>
<dbReference type="AlphaFoldDB" id="A0A1M6FXL6"/>
<dbReference type="InterPro" id="IPR000182">
    <property type="entry name" value="GNAT_dom"/>
</dbReference>